<dbReference type="FunFam" id="3.20.20.390:FF:000001">
    <property type="entry name" value="Heptaprenylglyceryl phosphate synthase"/>
    <property type="match status" value="1"/>
</dbReference>
<dbReference type="PANTHER" id="PTHR40029">
    <property type="match status" value="1"/>
</dbReference>
<evidence type="ECO:0000256" key="1">
    <source>
        <dbReference type="ARBA" id="ARBA00022516"/>
    </source>
</evidence>
<dbReference type="InterPro" id="IPR039074">
    <property type="entry name" value="GGGP/HepGP_synthase_I"/>
</dbReference>
<accession>A0A2T4Q1I6</accession>
<reference evidence="11 12" key="1">
    <citation type="journal article" date="2016" name="Front. Microbiol.">
        <title>Comprehensive Phylogenetic Analysis of Bovine Non-aureus Staphylococci Species Based on Whole-Genome Sequencing.</title>
        <authorList>
            <person name="Naushad S."/>
            <person name="Barkema H.W."/>
            <person name="Luby C."/>
            <person name="Condas L.A."/>
            <person name="Nobrega D.B."/>
            <person name="Carson D.A."/>
            <person name="De Buck J."/>
        </authorList>
    </citation>
    <scope>NUCLEOTIDE SEQUENCE [LARGE SCALE GENOMIC DNA]</scope>
    <source>
        <strain evidence="11 12">SNUC 2993</strain>
    </source>
</reference>
<keyword evidence="2 10" id="KW-0808">Transferase</keyword>
<feature type="binding site" evidence="10">
    <location>
        <position position="189"/>
    </location>
    <ligand>
        <name>sn-glycerol 1-phosphate</name>
        <dbReference type="ChEBI" id="CHEBI:57685"/>
    </ligand>
</feature>
<dbReference type="EMBL" id="PZEV01000011">
    <property type="protein sequence ID" value="PTI51580.1"/>
    <property type="molecule type" value="Genomic_DNA"/>
</dbReference>
<dbReference type="NCBIfam" id="TIGR01768">
    <property type="entry name" value="GGGP-family"/>
    <property type="match status" value="1"/>
</dbReference>
<name>A0A2T4Q1I6_STAWA</name>
<dbReference type="Pfam" id="PF01884">
    <property type="entry name" value="PcrB"/>
    <property type="match status" value="1"/>
</dbReference>
<dbReference type="NCBIfam" id="NF003200">
    <property type="entry name" value="PRK04169.1-4"/>
    <property type="match status" value="1"/>
</dbReference>
<evidence type="ECO:0000256" key="6">
    <source>
        <dbReference type="ARBA" id="ARBA00023209"/>
    </source>
</evidence>
<evidence type="ECO:0000256" key="2">
    <source>
        <dbReference type="ARBA" id="ARBA00022679"/>
    </source>
</evidence>
<protein>
    <recommendedName>
        <fullName evidence="9 10">Heptaprenylglyceryl phosphate synthase</fullName>
        <shortName evidence="10">HepGP synthase</shortName>
        <ecNumber evidence="9 10">2.5.1.n9</ecNumber>
    </recommendedName>
    <alternativeName>
        <fullName evidence="10">Glycerol-1-phosphate heptaprenyltransferase</fullName>
    </alternativeName>
</protein>
<dbReference type="STRING" id="1194526.A284_04465"/>
<feature type="binding site" evidence="10">
    <location>
        <begin position="209"/>
        <end position="210"/>
    </location>
    <ligand>
        <name>sn-glycerol 1-phosphate</name>
        <dbReference type="ChEBI" id="CHEBI:57685"/>
    </ligand>
</feature>
<keyword evidence="3 10" id="KW-0479">Metal-binding</keyword>
<evidence type="ECO:0000256" key="4">
    <source>
        <dbReference type="ARBA" id="ARBA00022842"/>
    </source>
</evidence>
<dbReference type="CDD" id="cd02812">
    <property type="entry name" value="PcrB_like"/>
    <property type="match status" value="1"/>
</dbReference>
<dbReference type="GO" id="GO:0046474">
    <property type="term" value="P:glycerophospholipid biosynthetic process"/>
    <property type="evidence" value="ECO:0007669"/>
    <property type="project" value="UniProtKB-UniRule"/>
</dbReference>
<evidence type="ECO:0000256" key="5">
    <source>
        <dbReference type="ARBA" id="ARBA00023098"/>
    </source>
</evidence>
<comment type="catalytic activity">
    <reaction evidence="8 10">
        <text>sn-glycerol 1-phosphate + all-trans-heptaprenyl diphosphate = 3-heptaprenyl-sn-glycero-1-phosphate + diphosphate</text>
        <dbReference type="Rhea" id="RHEA:33495"/>
        <dbReference type="ChEBI" id="CHEBI:33019"/>
        <dbReference type="ChEBI" id="CHEBI:57685"/>
        <dbReference type="ChEBI" id="CHEBI:58206"/>
        <dbReference type="ChEBI" id="CHEBI:64781"/>
        <dbReference type="EC" id="2.5.1.n9"/>
    </reaction>
</comment>
<keyword evidence="1 10" id="KW-0444">Lipid biosynthesis</keyword>
<feature type="binding site" evidence="10">
    <location>
        <position position="14"/>
    </location>
    <ligand>
        <name>Mg(2+)</name>
        <dbReference type="ChEBI" id="CHEBI:18420"/>
    </ligand>
</feature>
<dbReference type="NCBIfam" id="NF003197">
    <property type="entry name" value="PRK04169.1-1"/>
    <property type="match status" value="1"/>
</dbReference>
<dbReference type="HAMAP" id="MF_00112">
    <property type="entry name" value="GGGP_HepGP_synthase"/>
    <property type="match status" value="1"/>
</dbReference>
<dbReference type="RefSeq" id="WP_107532726.1">
    <property type="nucleotide sequence ID" value="NZ_PZEV01000011.1"/>
</dbReference>
<evidence type="ECO:0000256" key="8">
    <source>
        <dbReference type="ARBA" id="ARBA00048318"/>
    </source>
</evidence>
<evidence type="ECO:0000256" key="7">
    <source>
        <dbReference type="ARBA" id="ARBA00023264"/>
    </source>
</evidence>
<dbReference type="AlphaFoldDB" id="A0A2T4Q1I6"/>
<comment type="subunit">
    <text evidence="10">Homodimer.</text>
</comment>
<dbReference type="SUPFAM" id="SSF51395">
    <property type="entry name" value="FMN-linked oxidoreductases"/>
    <property type="match status" value="1"/>
</dbReference>
<dbReference type="GO" id="GO:0000287">
    <property type="term" value="F:magnesium ion binding"/>
    <property type="evidence" value="ECO:0007669"/>
    <property type="project" value="UniProtKB-UniRule"/>
</dbReference>
<dbReference type="InterPro" id="IPR038597">
    <property type="entry name" value="GGGP/HepGP_synthase_sf"/>
</dbReference>
<comment type="caution">
    <text evidence="10">Lacks conserved residue(s) required for the propagation of feature annotation.</text>
</comment>
<organism evidence="11 12">
    <name type="scientific">Staphylococcus warneri</name>
    <dbReference type="NCBI Taxonomy" id="1292"/>
    <lineage>
        <taxon>Bacteria</taxon>
        <taxon>Bacillati</taxon>
        <taxon>Bacillota</taxon>
        <taxon>Bacilli</taxon>
        <taxon>Bacillales</taxon>
        <taxon>Staphylococcaceae</taxon>
        <taxon>Staphylococcus</taxon>
    </lineage>
</organism>
<feature type="binding site" evidence="10">
    <location>
        <begin position="159"/>
        <end position="164"/>
    </location>
    <ligand>
        <name>sn-glycerol 1-phosphate</name>
        <dbReference type="ChEBI" id="CHEBI:57685"/>
    </ligand>
</feature>
<keyword evidence="4 10" id="KW-0460">Magnesium</keyword>
<proteinExistence type="inferred from homology"/>
<comment type="caution">
    <text evidence="11">The sequence shown here is derived from an EMBL/GenBank/DDBJ whole genome shotgun (WGS) entry which is preliminary data.</text>
</comment>
<keyword evidence="7 10" id="KW-1208">Phospholipid metabolism</keyword>
<feature type="binding site" evidence="10">
    <location>
        <position position="40"/>
    </location>
    <ligand>
        <name>Mg(2+)</name>
        <dbReference type="ChEBI" id="CHEBI:18420"/>
    </ligand>
</feature>
<evidence type="ECO:0000256" key="3">
    <source>
        <dbReference type="ARBA" id="ARBA00022723"/>
    </source>
</evidence>
<dbReference type="Gene3D" id="3.20.20.390">
    <property type="entry name" value="FMN-linked oxidoreductases"/>
    <property type="match status" value="1"/>
</dbReference>
<dbReference type="UniPathway" id="UPA00940"/>
<dbReference type="InterPro" id="IPR008205">
    <property type="entry name" value="GGGP_HepGP_synthase"/>
</dbReference>
<dbReference type="NCBIfam" id="NF003199">
    <property type="entry name" value="PRK04169.1-3"/>
    <property type="match status" value="1"/>
</dbReference>
<dbReference type="Proteomes" id="UP000240717">
    <property type="component" value="Unassembled WGS sequence"/>
</dbReference>
<evidence type="ECO:0000313" key="12">
    <source>
        <dbReference type="Proteomes" id="UP000240717"/>
    </source>
</evidence>
<keyword evidence="5 10" id="KW-0443">Lipid metabolism</keyword>
<evidence type="ECO:0000256" key="10">
    <source>
        <dbReference type="HAMAP-Rule" id="MF_00112"/>
    </source>
</evidence>
<dbReference type="GO" id="GO:0120536">
    <property type="term" value="F:heptaprenylglyceryl phosphate synthase activity"/>
    <property type="evidence" value="ECO:0007669"/>
    <property type="project" value="UniProtKB-ARBA"/>
</dbReference>
<comment type="pathway">
    <text evidence="10">Membrane lipid metabolism; glycerophospholipid metabolism.</text>
</comment>
<gene>
    <name evidence="10" type="primary">pcrB</name>
    <name evidence="11" type="ORF">BU085_04755</name>
</gene>
<feature type="binding site" evidence="10">
    <location>
        <position position="12"/>
    </location>
    <ligand>
        <name>sn-glycerol 1-phosphate</name>
        <dbReference type="ChEBI" id="CHEBI:57685"/>
    </ligand>
</feature>
<dbReference type="EC" id="2.5.1.n9" evidence="9 10"/>
<comment type="similarity">
    <text evidence="10">Belongs to the GGGP/HepGP synthase family. Group I subfamily.</text>
</comment>
<evidence type="ECO:0000256" key="9">
    <source>
        <dbReference type="ARBA" id="ARBA00066888"/>
    </source>
</evidence>
<dbReference type="PANTHER" id="PTHR40029:SF2">
    <property type="entry name" value="HEPTAPRENYLGLYCERYL PHOSPHATE SYNTHASE"/>
    <property type="match status" value="1"/>
</dbReference>
<keyword evidence="6 10" id="KW-0594">Phospholipid biosynthesis</keyword>
<comment type="function">
    <text evidence="10">Prenyltransferase that catalyzes in vivo the transfer of the heptaprenyl moiety of heptaprenyl pyrophosphate (HepPP; 35 carbon atoms) to the C3 hydroxyl of sn-glycerol-1-phosphate (G1P), producing heptaprenylglyceryl phosphate (HepGP). This reaction is an ether-bond-formation step in the biosynthesis of archaea-type G1P-based membrane lipids found in Bacillales.</text>
</comment>
<sequence>MYDIKQWRHVFKLDPAKSISDDDLDAIGMSNTDAIIIGGTDNVTEDNVIHLMSRVRRYPLPLVLEISNLESVMPGFDFYFVPTVLNSNNVKYHNGILLEALKEFGHVINFEEVVFEGYLVMNDDSKVAHQTEAKTQLDIDDVDAYALMTNELYRFPIMYLEYSGEYGDVEKVKSVANTLTTTQLFYGGGITSLSQAQEMAEFADTIVVGDIVYRDIKKALKTVKIKESSK</sequence>
<comment type="cofactor">
    <cofactor evidence="10">
        <name>Mg(2+)</name>
        <dbReference type="ChEBI" id="CHEBI:18420"/>
    </cofactor>
</comment>
<evidence type="ECO:0000313" key="11">
    <source>
        <dbReference type="EMBL" id="PTI51580.1"/>
    </source>
</evidence>